<proteinExistence type="predicted"/>
<keyword evidence="1" id="KW-1133">Transmembrane helix</keyword>
<sequence length="391" mass="42917">MQIPKPFLGAVAGSFVLVQLLFLANMSYLYGSAFNDGQRMQALKMLFVDYDGDIVGESVKDAYLQLASPGFPTVIERSAIIGGAIFANHNASLRLSTALASPEAAQTYQSTEALTYVWNGARYPSYAQVISSSAQVLVQGARGAYNAINGTSAMSAVNTTETSIAQVLFNPISASSIDIKPTNQGGRFYYSTVTMVMVILPQFFFIMALNGISAETNIFGTVTPKINIALRLALSVGFTFIASLCMSGYIHAFQEDWQTTSGQFALTWMALWLVMHLHFCLIDSVTAVLPIKFMPFFILTWVIVNVTSTLSPFELSPGFYRIGYAIPAYELYQVLLDIWTHSCNPTLYRSLPILFSWWLVAFVAFLAATRKRTLAMPSQSSTASFSDSEKV</sequence>
<dbReference type="GO" id="GO:0016020">
    <property type="term" value="C:membrane"/>
    <property type="evidence" value="ECO:0007669"/>
    <property type="project" value="TreeGrafter"/>
</dbReference>
<feature type="transmembrane region" description="Helical" evidence="1">
    <location>
        <begin position="262"/>
        <end position="281"/>
    </location>
</feature>
<dbReference type="PANTHER" id="PTHR34814">
    <property type="entry name" value="NITROSOGUANIDINE RESISTANCE PROTEIN SNG1"/>
    <property type="match status" value="1"/>
</dbReference>
<keyword evidence="4" id="KW-1185">Reference proteome</keyword>
<dbReference type="EMBL" id="JAPZBR010000008">
    <property type="protein sequence ID" value="KAJ5342074.1"/>
    <property type="molecule type" value="Genomic_DNA"/>
</dbReference>
<accession>A0A9W9QSZ0</accession>
<feature type="domain" description="DUF3533" evidence="2">
    <location>
        <begin position="15"/>
        <end position="362"/>
    </location>
</feature>
<reference evidence="3" key="2">
    <citation type="journal article" date="2023" name="IMA Fungus">
        <title>Comparative genomic study of the Penicillium genus elucidates a diverse pangenome and 15 lateral gene transfer events.</title>
        <authorList>
            <person name="Petersen C."/>
            <person name="Sorensen T."/>
            <person name="Nielsen M.R."/>
            <person name="Sondergaard T.E."/>
            <person name="Sorensen J.L."/>
            <person name="Fitzpatrick D.A."/>
            <person name="Frisvad J.C."/>
            <person name="Nielsen K.L."/>
        </authorList>
    </citation>
    <scope>NUCLEOTIDE SEQUENCE</scope>
    <source>
        <strain evidence="3">IBT 35675</strain>
    </source>
</reference>
<evidence type="ECO:0000259" key="2">
    <source>
        <dbReference type="Pfam" id="PF12051"/>
    </source>
</evidence>
<dbReference type="InterPro" id="IPR053001">
    <property type="entry name" value="MNNG_permease-like"/>
</dbReference>
<evidence type="ECO:0000256" key="1">
    <source>
        <dbReference type="SAM" id="Phobius"/>
    </source>
</evidence>
<evidence type="ECO:0000313" key="3">
    <source>
        <dbReference type="EMBL" id="KAJ5342074.1"/>
    </source>
</evidence>
<dbReference type="Proteomes" id="UP001148299">
    <property type="component" value="Unassembled WGS sequence"/>
</dbReference>
<feature type="transmembrane region" description="Helical" evidence="1">
    <location>
        <begin position="293"/>
        <end position="313"/>
    </location>
</feature>
<dbReference type="AlphaFoldDB" id="A0A9W9QSZ0"/>
<comment type="caution">
    <text evidence="3">The sequence shown here is derived from an EMBL/GenBank/DDBJ whole genome shotgun (WGS) entry which is preliminary data.</text>
</comment>
<protein>
    <recommendedName>
        <fullName evidence="2">DUF3533 domain-containing protein</fullName>
    </recommendedName>
</protein>
<gene>
    <name evidence="3" type="ORF">N7541_011198</name>
</gene>
<evidence type="ECO:0000313" key="4">
    <source>
        <dbReference type="Proteomes" id="UP001148299"/>
    </source>
</evidence>
<feature type="transmembrane region" description="Helical" evidence="1">
    <location>
        <begin position="347"/>
        <end position="368"/>
    </location>
</feature>
<keyword evidence="1" id="KW-0472">Membrane</keyword>
<dbReference type="PANTHER" id="PTHR34814:SF2">
    <property type="entry name" value="DUF3533 DOMAIN-CONTAINING PROTEIN"/>
    <property type="match status" value="1"/>
</dbReference>
<keyword evidence="1" id="KW-0812">Transmembrane</keyword>
<organism evidence="3 4">
    <name type="scientific">Penicillium brevicompactum</name>
    <dbReference type="NCBI Taxonomy" id="5074"/>
    <lineage>
        <taxon>Eukaryota</taxon>
        <taxon>Fungi</taxon>
        <taxon>Dikarya</taxon>
        <taxon>Ascomycota</taxon>
        <taxon>Pezizomycotina</taxon>
        <taxon>Eurotiomycetes</taxon>
        <taxon>Eurotiomycetidae</taxon>
        <taxon>Eurotiales</taxon>
        <taxon>Aspergillaceae</taxon>
        <taxon>Penicillium</taxon>
    </lineage>
</organism>
<name>A0A9W9QSZ0_PENBR</name>
<feature type="transmembrane region" description="Helical" evidence="1">
    <location>
        <begin position="188"/>
        <end position="209"/>
    </location>
</feature>
<dbReference type="InterPro" id="IPR022703">
    <property type="entry name" value="DUF3533"/>
</dbReference>
<reference evidence="3" key="1">
    <citation type="submission" date="2022-12" db="EMBL/GenBank/DDBJ databases">
        <authorList>
            <person name="Petersen C."/>
        </authorList>
    </citation>
    <scope>NUCLEOTIDE SEQUENCE</scope>
    <source>
        <strain evidence="3">IBT 35675</strain>
    </source>
</reference>
<feature type="transmembrane region" description="Helical" evidence="1">
    <location>
        <begin position="229"/>
        <end position="250"/>
    </location>
</feature>
<dbReference type="Pfam" id="PF12051">
    <property type="entry name" value="DUF3533"/>
    <property type="match status" value="1"/>
</dbReference>